<reference evidence="2 3" key="1">
    <citation type="submission" date="2024-03" db="EMBL/GenBank/DDBJ databases">
        <authorList>
            <person name="Martinez-Hernandez J."/>
        </authorList>
    </citation>
    <scope>NUCLEOTIDE SEQUENCE [LARGE SCALE GENOMIC DNA]</scope>
</reference>
<dbReference type="InterPro" id="IPR011692">
    <property type="entry name" value="Stress_up-reg_Nod19"/>
</dbReference>
<keyword evidence="1" id="KW-0472">Membrane</keyword>
<name>A0AAV1WBS7_LUPLU</name>
<dbReference type="PANTHER" id="PTHR33390">
    <property type="entry name" value="STRESS UP-REGULATED NOD 19 PROTEIN"/>
    <property type="match status" value="1"/>
</dbReference>
<evidence type="ECO:0008006" key="4">
    <source>
        <dbReference type="Google" id="ProtNLM"/>
    </source>
</evidence>
<feature type="transmembrane region" description="Helical" evidence="1">
    <location>
        <begin position="6"/>
        <end position="30"/>
    </location>
</feature>
<keyword evidence="3" id="KW-1185">Reference proteome</keyword>
<proteinExistence type="predicted"/>
<keyword evidence="1" id="KW-0812">Transmembrane</keyword>
<keyword evidence="1" id="KW-1133">Transmembrane helix</keyword>
<dbReference type="Proteomes" id="UP001497480">
    <property type="component" value="Unassembled WGS sequence"/>
</dbReference>
<gene>
    <name evidence="2" type="ORF">LLUT_LOCUS7631</name>
</gene>
<evidence type="ECO:0000256" key="1">
    <source>
        <dbReference type="SAM" id="Phobius"/>
    </source>
</evidence>
<sequence length="399" mass="44618">MVSAMIILSISSHVVKMIFIILLSISILVLQLNKSYSNAQVKSATFLSEKLELEPGLCVKKYLFNVEFPKGHIGIKRFDAELVDEKGKSLSLNETYLHHWLAVLHLENNAKPKGEGVIAKLNNGPCYSLPHFWGRGSESRGTTSDIPDPFAVEMGNPEKIPEGYEEKWVLDTMIIDTRGVQDKHGCAQCRCNLYNVTTDVKGVPLDPEYKGGFNCCYDNTQCKLKEGFHGPRRSVHLRYTIKWVEWDQHQIALKVYVLDSTDEVVKNGSKLVHNCKVEYSIIPENGDRKPVNVQKANIPLEKGGYLIYGVAHQHGGSAGSTLYGQDGRILCDSRPRYGTGKEPGNEEGYLVAMSECVPKPGSVKIHDNEILTLESRYNNTYLTGLMGHFSIFVADKLQQ</sequence>
<dbReference type="Pfam" id="PF07712">
    <property type="entry name" value="SURNod19"/>
    <property type="match status" value="1"/>
</dbReference>
<accession>A0AAV1WBS7</accession>
<protein>
    <recommendedName>
        <fullName evidence="4">Stress up-regulated Nod 19 protein</fullName>
    </recommendedName>
</protein>
<evidence type="ECO:0000313" key="2">
    <source>
        <dbReference type="EMBL" id="CAL0306571.1"/>
    </source>
</evidence>
<comment type="caution">
    <text evidence="2">The sequence shown here is derived from an EMBL/GenBank/DDBJ whole genome shotgun (WGS) entry which is preliminary data.</text>
</comment>
<organism evidence="2 3">
    <name type="scientific">Lupinus luteus</name>
    <name type="common">European yellow lupine</name>
    <dbReference type="NCBI Taxonomy" id="3873"/>
    <lineage>
        <taxon>Eukaryota</taxon>
        <taxon>Viridiplantae</taxon>
        <taxon>Streptophyta</taxon>
        <taxon>Embryophyta</taxon>
        <taxon>Tracheophyta</taxon>
        <taxon>Spermatophyta</taxon>
        <taxon>Magnoliopsida</taxon>
        <taxon>eudicotyledons</taxon>
        <taxon>Gunneridae</taxon>
        <taxon>Pentapetalae</taxon>
        <taxon>rosids</taxon>
        <taxon>fabids</taxon>
        <taxon>Fabales</taxon>
        <taxon>Fabaceae</taxon>
        <taxon>Papilionoideae</taxon>
        <taxon>50 kb inversion clade</taxon>
        <taxon>genistoids sensu lato</taxon>
        <taxon>core genistoids</taxon>
        <taxon>Genisteae</taxon>
        <taxon>Lupinus</taxon>
    </lineage>
</organism>
<dbReference type="PANTHER" id="PTHR33390:SF4">
    <property type="entry name" value="STRESS UP-REGULATED NOD 19-RELATED"/>
    <property type="match status" value="1"/>
</dbReference>
<evidence type="ECO:0000313" key="3">
    <source>
        <dbReference type="Proteomes" id="UP001497480"/>
    </source>
</evidence>
<dbReference type="AlphaFoldDB" id="A0AAV1WBS7"/>
<dbReference type="EMBL" id="CAXHTB010000005">
    <property type="protein sequence ID" value="CAL0306571.1"/>
    <property type="molecule type" value="Genomic_DNA"/>
</dbReference>